<dbReference type="InterPro" id="IPR013651">
    <property type="entry name" value="ATP-grasp_RimK-type"/>
</dbReference>
<dbReference type="Gene3D" id="3.30.470.20">
    <property type="entry name" value="ATP-grasp fold, B domain"/>
    <property type="match status" value="1"/>
</dbReference>
<dbReference type="GO" id="GO:0046872">
    <property type="term" value="F:metal ion binding"/>
    <property type="evidence" value="ECO:0007669"/>
    <property type="project" value="InterPro"/>
</dbReference>
<dbReference type="Pfam" id="PF08443">
    <property type="entry name" value="RimK"/>
    <property type="match status" value="1"/>
</dbReference>
<dbReference type="Pfam" id="PF14401">
    <property type="entry name" value="RLAN"/>
    <property type="match status" value="1"/>
</dbReference>
<dbReference type="InterPro" id="IPR013815">
    <property type="entry name" value="ATP_grasp_subdomain_1"/>
</dbReference>
<reference evidence="3 4" key="1">
    <citation type="submission" date="2016-10" db="EMBL/GenBank/DDBJ databases">
        <authorList>
            <person name="de Groot N.N."/>
        </authorList>
    </citation>
    <scope>NUCLEOTIDE SEQUENCE [LARGE SCALE GENOMIC DNA]</scope>
    <source>
        <strain evidence="3 4">ATCC 700224</strain>
    </source>
</reference>
<dbReference type="GO" id="GO:0018169">
    <property type="term" value="F:ribosomal S6-glutamic acid ligase activity"/>
    <property type="evidence" value="ECO:0007669"/>
    <property type="project" value="TreeGrafter"/>
</dbReference>
<evidence type="ECO:0000313" key="3">
    <source>
        <dbReference type="EMBL" id="SDE16730.1"/>
    </source>
</evidence>
<sequence length="487" mass="54775">MSDWVILTERGADFDQASTPHKVLSVRDYLAKPELFQGLRPIVINLARGYAYQSAGYYASLLAEARGHRVLPTVQTMLELSRKALYAAALPDLEEALNKDARKLPARPDQDFRLLVGFGLPTDPGFQRFATLLFDWFRCPLIEVSVGAGDWLRVKRLRPLPPHRLKPAEREFLVEALARHCRRTWGAPKTKVPLRWSLAVLHNPREAMPPTKRSSLERLAQVGARMGIEVEPIQQRDLPRLAEFDALFIREITSVNDHTFRFARRAEQEGMPVIDDTTSMVRCTNKVYLKERLEAAKLPMPRSVVMAGGAGLSRAADVLGFPMVVKIPDGSFSRGVHKVADRSALGVLAQDLFQQTDLLLAQEFMPTEFDWRVGVLGGQPLFACQYMMARKHWQIIHHGETGRIDEGRFRTFAVENAPAEVVDTAVRAAALMGTGLYGVDLKQNDRGVFVIEINDNPNLDSSIEGAVLKDALWRAILQWFLHKLEGR</sequence>
<keyword evidence="1" id="KW-0067">ATP-binding</keyword>
<accession>A0A1G7APW1</accession>
<evidence type="ECO:0000313" key="4">
    <source>
        <dbReference type="Proteomes" id="UP000199412"/>
    </source>
</evidence>
<dbReference type="SUPFAM" id="SSF56059">
    <property type="entry name" value="Glutathione synthetase ATP-binding domain-like"/>
    <property type="match status" value="1"/>
</dbReference>
<dbReference type="Proteomes" id="UP000199412">
    <property type="component" value="Unassembled WGS sequence"/>
</dbReference>
<dbReference type="PROSITE" id="PS50975">
    <property type="entry name" value="ATP_GRASP"/>
    <property type="match status" value="1"/>
</dbReference>
<evidence type="ECO:0000256" key="1">
    <source>
        <dbReference type="PROSITE-ProRule" id="PRU00409"/>
    </source>
</evidence>
<name>A0A1G7APW1_9PROT</name>
<organism evidence="3 4">
    <name type="scientific">Rhodospira trueperi</name>
    <dbReference type="NCBI Taxonomy" id="69960"/>
    <lineage>
        <taxon>Bacteria</taxon>
        <taxon>Pseudomonadati</taxon>
        <taxon>Pseudomonadota</taxon>
        <taxon>Alphaproteobacteria</taxon>
        <taxon>Rhodospirillales</taxon>
        <taxon>Rhodospirillaceae</taxon>
        <taxon>Rhodospira</taxon>
    </lineage>
</organism>
<keyword evidence="4" id="KW-1185">Reference proteome</keyword>
<keyword evidence="3" id="KW-0436">Ligase</keyword>
<dbReference type="PANTHER" id="PTHR21621:SF0">
    <property type="entry name" value="BETA-CITRYLGLUTAMATE SYNTHASE B-RELATED"/>
    <property type="match status" value="1"/>
</dbReference>
<evidence type="ECO:0000259" key="2">
    <source>
        <dbReference type="PROSITE" id="PS50975"/>
    </source>
</evidence>
<dbReference type="PANTHER" id="PTHR21621">
    <property type="entry name" value="RIBOSOMAL PROTEIN S6 MODIFICATION PROTEIN"/>
    <property type="match status" value="1"/>
</dbReference>
<proteinExistence type="predicted"/>
<keyword evidence="1" id="KW-0547">Nucleotide-binding</keyword>
<dbReference type="GO" id="GO:0005524">
    <property type="term" value="F:ATP binding"/>
    <property type="evidence" value="ECO:0007669"/>
    <property type="project" value="UniProtKB-UniRule"/>
</dbReference>
<dbReference type="GO" id="GO:0005737">
    <property type="term" value="C:cytoplasm"/>
    <property type="evidence" value="ECO:0007669"/>
    <property type="project" value="TreeGrafter"/>
</dbReference>
<dbReference type="Gene3D" id="3.30.1490.20">
    <property type="entry name" value="ATP-grasp fold, A domain"/>
    <property type="match status" value="1"/>
</dbReference>
<dbReference type="AlphaFoldDB" id="A0A1G7APW1"/>
<dbReference type="GO" id="GO:0009432">
    <property type="term" value="P:SOS response"/>
    <property type="evidence" value="ECO:0007669"/>
    <property type="project" value="TreeGrafter"/>
</dbReference>
<protein>
    <submittedName>
        <fullName evidence="3">Glutathione synthase/RimK-type ligase, ATP-grasp superfamily</fullName>
    </submittedName>
</protein>
<dbReference type="RefSeq" id="WP_092784188.1">
    <property type="nucleotide sequence ID" value="NZ_FNAP01000004.1"/>
</dbReference>
<dbReference type="STRING" id="69960.SAMN05421720_10436"/>
<dbReference type="InterPro" id="IPR011761">
    <property type="entry name" value="ATP-grasp"/>
</dbReference>
<feature type="domain" description="ATP-grasp" evidence="2">
    <location>
        <begin position="290"/>
        <end position="485"/>
    </location>
</feature>
<dbReference type="OrthoDB" id="9800957at2"/>
<dbReference type="InterPro" id="IPR025839">
    <property type="entry name" value="RLAN_dom"/>
</dbReference>
<gene>
    <name evidence="3" type="ORF">SAMN05421720_10436</name>
</gene>
<dbReference type="EMBL" id="FNAP01000004">
    <property type="protein sequence ID" value="SDE16730.1"/>
    <property type="molecule type" value="Genomic_DNA"/>
</dbReference>